<evidence type="ECO:0000256" key="3">
    <source>
        <dbReference type="ARBA" id="ARBA00022840"/>
    </source>
</evidence>
<accession>A0ABX1SYK9</accession>
<protein>
    <recommendedName>
        <fullName evidence="4">Glutamate--cysteine ligase</fullName>
        <ecNumber evidence="4">6.3.2.2</ecNumber>
    </recommendedName>
</protein>
<comment type="caution">
    <text evidence="5">The sequence shown here is derived from an EMBL/GenBank/DDBJ whole genome shotgun (WGS) entry which is preliminary data.</text>
</comment>
<dbReference type="InterPro" id="IPR035434">
    <property type="entry name" value="GCL_bact_plant"/>
</dbReference>
<evidence type="ECO:0000313" key="6">
    <source>
        <dbReference type="Proteomes" id="UP001166004"/>
    </source>
</evidence>
<dbReference type="PANTHER" id="PTHR34378">
    <property type="entry name" value="GLUTAMATE--CYSTEINE LIGASE, CHLOROPLASTIC"/>
    <property type="match status" value="1"/>
</dbReference>
<dbReference type="EMBL" id="LANA01000001">
    <property type="protein sequence ID" value="NMN66927.1"/>
    <property type="molecule type" value="Genomic_DNA"/>
</dbReference>
<evidence type="ECO:0000256" key="2">
    <source>
        <dbReference type="ARBA" id="ARBA00022741"/>
    </source>
</evidence>
<reference evidence="5 6" key="1">
    <citation type="submission" date="2019-07" db="EMBL/GenBank/DDBJ databases">
        <title>SAR11 Genome Evolution.</title>
        <authorList>
            <person name="Giovannoni S."/>
        </authorList>
    </citation>
    <scope>NUCLEOTIDE SEQUENCE [LARGE SCALE GENOMIC DNA]</scope>
    <source>
        <strain evidence="5 6">HTCC9565</strain>
    </source>
</reference>
<keyword evidence="2 4" id="KW-0547">Nucleotide-binding</keyword>
<evidence type="ECO:0000256" key="1">
    <source>
        <dbReference type="ARBA" id="ARBA00022598"/>
    </source>
</evidence>
<keyword evidence="6" id="KW-1185">Reference proteome</keyword>
<dbReference type="SUPFAM" id="SSF55931">
    <property type="entry name" value="Glutamine synthetase/guanido kinase"/>
    <property type="match status" value="1"/>
</dbReference>
<dbReference type="EC" id="6.3.2.2" evidence="4"/>
<name>A0ABX1SYK9_PELUQ</name>
<dbReference type="InterPro" id="IPR006336">
    <property type="entry name" value="GCS2"/>
</dbReference>
<dbReference type="InterPro" id="IPR014746">
    <property type="entry name" value="Gln_synth/guanido_kin_cat_dom"/>
</dbReference>
<dbReference type="Proteomes" id="UP001166004">
    <property type="component" value="Unassembled WGS sequence"/>
</dbReference>
<sequence>MITHKEQIINYFKSGIRETKDFKIGIEHEKFLFDQNKDKRVDYSIILKMFKGLYEFGWKPILENKNVIGLKKSGKSITLEPGNQIELSGDQLNNIHEACSEAQNYLFEIKQVIKRLDLKIVSAGFDPISKISEVPNNPKQRYEVMTKDMPNGGELSLDMMYRTCGTQLNVDYSSEKDFVKKFKVANSIVPISIALFANSSIVEKKNSGYLSYRSKVWQNTSRGGLPEAFFENMNFEKYADFAINFPILFIQKDKEYISGKKYLFSDFMNGKIKELENKLPTENDLTTHLSTIFTENRLKKYIELRSMDACGWECLCSGPAFNTGILYGNLDEAYDLISKWDKNKIINAYLEAPKKGFNTELMGKDLFYWTSILLEISKKGLESRDIIGKGGYNETHYLGHLEKIIDNKTTNADHMISEFSKNENLNDLYDK</sequence>
<dbReference type="PANTHER" id="PTHR34378:SF1">
    <property type="entry name" value="GLUTAMATE--CYSTEINE LIGASE, CHLOROPLASTIC"/>
    <property type="match status" value="1"/>
</dbReference>
<keyword evidence="1 4" id="KW-0436">Ligase</keyword>
<dbReference type="Gene3D" id="3.30.590.20">
    <property type="match status" value="1"/>
</dbReference>
<keyword evidence="3 4" id="KW-0067">ATP-binding</keyword>
<evidence type="ECO:0000256" key="4">
    <source>
        <dbReference type="PIRNR" id="PIRNR017901"/>
    </source>
</evidence>
<comment type="catalytic activity">
    <reaction evidence="4">
        <text>L-cysteine + L-glutamate + ATP = gamma-L-glutamyl-L-cysteine + ADP + phosphate + H(+)</text>
        <dbReference type="Rhea" id="RHEA:13285"/>
        <dbReference type="ChEBI" id="CHEBI:15378"/>
        <dbReference type="ChEBI" id="CHEBI:29985"/>
        <dbReference type="ChEBI" id="CHEBI:30616"/>
        <dbReference type="ChEBI" id="CHEBI:35235"/>
        <dbReference type="ChEBI" id="CHEBI:43474"/>
        <dbReference type="ChEBI" id="CHEBI:58173"/>
        <dbReference type="ChEBI" id="CHEBI:456216"/>
        <dbReference type="EC" id="6.3.2.2"/>
    </reaction>
</comment>
<proteinExistence type="inferred from homology"/>
<evidence type="ECO:0000313" key="5">
    <source>
        <dbReference type="EMBL" id="NMN66927.1"/>
    </source>
</evidence>
<comment type="function">
    <text evidence="4">Catalyzes the synthesis of gamma-glutamylcysteine (gamma-GC).</text>
</comment>
<dbReference type="Pfam" id="PF04107">
    <property type="entry name" value="GCS2"/>
    <property type="match status" value="1"/>
</dbReference>
<organism evidence="5 6">
    <name type="scientific">Pelagibacter ubique</name>
    <dbReference type="NCBI Taxonomy" id="198252"/>
    <lineage>
        <taxon>Bacteria</taxon>
        <taxon>Pseudomonadati</taxon>
        <taxon>Pseudomonadota</taxon>
        <taxon>Alphaproteobacteria</taxon>
        <taxon>Candidatus Pelagibacterales</taxon>
        <taxon>Candidatus Pelagibacteraceae</taxon>
        <taxon>Candidatus Pelagibacter</taxon>
    </lineage>
</organism>
<dbReference type="GO" id="GO:0016874">
    <property type="term" value="F:ligase activity"/>
    <property type="evidence" value="ECO:0007669"/>
    <property type="project" value="UniProtKB-KW"/>
</dbReference>
<dbReference type="PIRSF" id="PIRSF017901">
    <property type="entry name" value="GCL"/>
    <property type="match status" value="1"/>
</dbReference>
<dbReference type="RefSeq" id="WP_169035453.1">
    <property type="nucleotide sequence ID" value="NZ_LANA01000001.1"/>
</dbReference>
<comment type="similarity">
    <text evidence="4">Belongs to the glutamate--cysteine ligase type 2 family. EgtA subfamily.</text>
</comment>
<gene>
    <name evidence="5" type="ORF">VP91_00000570</name>
</gene>